<name>A0A191UFE4_9BURK</name>
<dbReference type="InterPro" id="IPR052028">
    <property type="entry name" value="HipA_Ser/Thr_kinase"/>
</dbReference>
<evidence type="ECO:0000313" key="5">
    <source>
        <dbReference type="EMBL" id="ANI99662.1"/>
    </source>
</evidence>
<comment type="similarity">
    <text evidence="1">Belongs to the HipA Ser/Thr kinase family.</text>
</comment>
<proteinExistence type="inferred from homology"/>
<dbReference type="OrthoDB" id="9805913at2"/>
<keyword evidence="2" id="KW-0808">Transferase</keyword>
<dbReference type="Gene3D" id="1.10.1070.20">
    <property type="match status" value="1"/>
</dbReference>
<evidence type="ECO:0000256" key="2">
    <source>
        <dbReference type="ARBA" id="ARBA00022679"/>
    </source>
</evidence>
<dbReference type="RefSeq" id="WP_068948673.1">
    <property type="nucleotide sequence ID" value="NZ_CP015922.1"/>
</dbReference>
<dbReference type="GO" id="GO:0004674">
    <property type="term" value="F:protein serine/threonine kinase activity"/>
    <property type="evidence" value="ECO:0007669"/>
    <property type="project" value="TreeGrafter"/>
</dbReference>
<dbReference type="GO" id="GO:0005829">
    <property type="term" value="C:cytosol"/>
    <property type="evidence" value="ECO:0007669"/>
    <property type="project" value="TreeGrafter"/>
</dbReference>
<dbReference type="PANTHER" id="PTHR37419:SF8">
    <property type="entry name" value="TOXIN YJJJ"/>
    <property type="match status" value="1"/>
</dbReference>
<evidence type="ECO:0000256" key="1">
    <source>
        <dbReference type="ARBA" id="ARBA00010164"/>
    </source>
</evidence>
<evidence type="ECO:0000259" key="4">
    <source>
        <dbReference type="Pfam" id="PF07804"/>
    </source>
</evidence>
<feature type="domain" description="HipA-like C-terminal" evidence="4">
    <location>
        <begin position="173"/>
        <end position="396"/>
    </location>
</feature>
<sequence>MANTTKDLFVFANLDGEFVPAGQLQVDEEGSRLIASSFAYGLRYLDRGNAQEIDPVALSLKNKSEIKGKRLVPPNGLEAFGGIRDAAPDSWGRRVIEARLKVPANSLPESTYLLEAGSDRIGALDVRASLDQEERLTHESIHNLSYVLEGAQKIEAGLPVSEALSRILIVGSGLGGMRPKASVRDDDNILWMAKFPGNTDGVLDVPSIEYATLKLAELAGLNVAQTQLEQVGKKKVLMVKRFDRSWTAAARSVEIRHHVVSALTLVACHESESNTKSYMDIADAIRRYCLVQTVKSDIEELYARMIFNLFVSNDDDHLRNHAFLWNQELKGWSLSPLYDVMPHAVIASERYQHLGIGPQGKLATLDNAYAAKERFGLSAQQASSIIDRVWRVTRQWKTHFESLGIPADQIEGISRAFRHIDDICSPGLIKTLAKG</sequence>
<accession>A0A191UFE4</accession>
<reference evidence="6" key="1">
    <citation type="submission" date="2016-05" db="EMBL/GenBank/DDBJ databases">
        <title>Polynucleobacter sp. QLW-P1FAT50C-4 genome.</title>
        <authorList>
            <person name="Hahn M.W."/>
        </authorList>
    </citation>
    <scope>NUCLEOTIDE SEQUENCE [LARGE SCALE GENOMIC DNA]</scope>
    <source>
        <strain evidence="6">QLW-P1FAT50C-4</strain>
    </source>
</reference>
<dbReference type="EMBL" id="CP015922">
    <property type="protein sequence ID" value="ANI99662.1"/>
    <property type="molecule type" value="Genomic_DNA"/>
</dbReference>
<protein>
    <recommendedName>
        <fullName evidence="4">HipA-like C-terminal domain-containing protein</fullName>
    </recommendedName>
</protein>
<dbReference type="AlphaFoldDB" id="A0A191UFE4"/>
<evidence type="ECO:0000256" key="3">
    <source>
        <dbReference type="ARBA" id="ARBA00022777"/>
    </source>
</evidence>
<gene>
    <name evidence="5" type="ORF">A8O14_05940</name>
</gene>
<dbReference type="Pfam" id="PF07804">
    <property type="entry name" value="HipA_C"/>
    <property type="match status" value="1"/>
</dbReference>
<keyword evidence="6" id="KW-1185">Reference proteome</keyword>
<dbReference type="KEGG" id="pwu:A8O14_05940"/>
<dbReference type="STRING" id="1743168.A8O14_05940"/>
<dbReference type="Proteomes" id="UP000078463">
    <property type="component" value="Chromosome"/>
</dbReference>
<dbReference type="PANTHER" id="PTHR37419">
    <property type="entry name" value="SERINE/THREONINE-PROTEIN KINASE TOXIN HIPA"/>
    <property type="match status" value="1"/>
</dbReference>
<dbReference type="InterPro" id="IPR012893">
    <property type="entry name" value="HipA-like_C"/>
</dbReference>
<evidence type="ECO:0000313" key="6">
    <source>
        <dbReference type="Proteomes" id="UP000078463"/>
    </source>
</evidence>
<keyword evidence="3" id="KW-0418">Kinase</keyword>
<organism evidence="5 6">
    <name type="scientific">Polynucleobacter wuianus</name>
    <dbReference type="NCBI Taxonomy" id="1743168"/>
    <lineage>
        <taxon>Bacteria</taxon>
        <taxon>Pseudomonadati</taxon>
        <taxon>Pseudomonadota</taxon>
        <taxon>Betaproteobacteria</taxon>
        <taxon>Burkholderiales</taxon>
        <taxon>Burkholderiaceae</taxon>
        <taxon>Polynucleobacter</taxon>
    </lineage>
</organism>